<dbReference type="EMBL" id="CP003537">
    <property type="protein sequence ID" value="AGH95665.1"/>
    <property type="molecule type" value="Genomic_DNA"/>
</dbReference>
<keyword evidence="12 16" id="KW-0694">RNA-binding</keyword>
<dbReference type="InterPro" id="IPR004495">
    <property type="entry name" value="Met-tRNA-synth_bsu_C"/>
</dbReference>
<feature type="domain" description="TRNA-binding" evidence="17">
    <location>
        <begin position="586"/>
        <end position="688"/>
    </location>
</feature>
<dbReference type="SUPFAM" id="SSF50249">
    <property type="entry name" value="Nucleic acid-binding proteins"/>
    <property type="match status" value="1"/>
</dbReference>
<evidence type="ECO:0000256" key="3">
    <source>
        <dbReference type="ARBA" id="ARBA00008258"/>
    </source>
</evidence>
<evidence type="ECO:0000256" key="8">
    <source>
        <dbReference type="ARBA" id="ARBA00022723"/>
    </source>
</evidence>
<comment type="cofactor">
    <cofactor evidence="16">
        <name>Zn(2+)</name>
        <dbReference type="ChEBI" id="CHEBI:29105"/>
    </cofactor>
    <text evidence="16">Binds 1 zinc ion per subunit.</text>
</comment>
<keyword evidence="7 16" id="KW-0436">Ligase</keyword>
<feature type="binding site" evidence="16">
    <location>
        <position position="167"/>
    </location>
    <ligand>
        <name>Zn(2+)</name>
        <dbReference type="ChEBI" id="CHEBI:29105"/>
    </ligand>
</feature>
<dbReference type="InterPro" id="IPR009080">
    <property type="entry name" value="tRNAsynth_Ia_anticodon-bd"/>
</dbReference>
<dbReference type="NCBIfam" id="NF001100">
    <property type="entry name" value="PRK00133.1"/>
    <property type="match status" value="1"/>
</dbReference>
<dbReference type="CDD" id="cd00814">
    <property type="entry name" value="MetRS_core"/>
    <property type="match status" value="1"/>
</dbReference>
<evidence type="ECO:0000313" key="19">
    <source>
        <dbReference type="Proteomes" id="UP000012040"/>
    </source>
</evidence>
<evidence type="ECO:0000256" key="12">
    <source>
        <dbReference type="ARBA" id="ARBA00022884"/>
    </source>
</evidence>
<keyword evidence="13 16" id="KW-0648">Protein biosynthesis</keyword>
<dbReference type="GO" id="GO:0005829">
    <property type="term" value="C:cytosol"/>
    <property type="evidence" value="ECO:0007669"/>
    <property type="project" value="TreeGrafter"/>
</dbReference>
<dbReference type="PANTHER" id="PTHR45765:SF1">
    <property type="entry name" value="METHIONINE--TRNA LIGASE, CYTOPLASMIC"/>
    <property type="match status" value="1"/>
</dbReference>
<dbReference type="PANTHER" id="PTHR45765">
    <property type="entry name" value="METHIONINE--TRNA LIGASE"/>
    <property type="match status" value="1"/>
</dbReference>
<dbReference type="InterPro" id="IPR041872">
    <property type="entry name" value="Anticodon_Met"/>
</dbReference>
<dbReference type="InterPro" id="IPR029038">
    <property type="entry name" value="MetRS_Zn"/>
</dbReference>
<keyword evidence="19" id="KW-1185">Reference proteome</keyword>
<dbReference type="NCBIfam" id="TIGR00398">
    <property type="entry name" value="metG"/>
    <property type="match status" value="1"/>
</dbReference>
<dbReference type="InterPro" id="IPR002547">
    <property type="entry name" value="tRNA-bd_dom"/>
</dbReference>
<dbReference type="PATRIC" id="fig|1184267.3.peg.1468"/>
<dbReference type="STRING" id="1184267.A11Q_1449"/>
<comment type="subunit">
    <text evidence="4 16">Homodimer.</text>
</comment>
<dbReference type="PRINTS" id="PR01041">
    <property type="entry name" value="TRNASYNTHMET"/>
</dbReference>
<keyword evidence="10 16" id="KW-0862">Zinc</keyword>
<dbReference type="AlphaFoldDB" id="M4VB14"/>
<evidence type="ECO:0000256" key="13">
    <source>
        <dbReference type="ARBA" id="ARBA00022917"/>
    </source>
</evidence>
<proteinExistence type="inferred from homology"/>
<evidence type="ECO:0000256" key="7">
    <source>
        <dbReference type="ARBA" id="ARBA00022598"/>
    </source>
</evidence>
<accession>M4VB14</accession>
<keyword evidence="9 16" id="KW-0547">Nucleotide-binding</keyword>
<comment type="function">
    <text evidence="1 16">Is required not only for elongation of protein synthesis but also for the initiation of all mRNA translation through initiator tRNA(fMet) aminoacylation.</text>
</comment>
<dbReference type="HAMAP" id="MF_00098">
    <property type="entry name" value="Met_tRNA_synth_type1"/>
    <property type="match status" value="1"/>
</dbReference>
<dbReference type="Pfam" id="PF01588">
    <property type="entry name" value="tRNA_bind"/>
    <property type="match status" value="1"/>
</dbReference>
<name>M4VB14_9BACT</name>
<feature type="binding site" evidence="16">
    <location>
        <position position="154"/>
    </location>
    <ligand>
        <name>Zn(2+)</name>
        <dbReference type="ChEBI" id="CHEBI:29105"/>
    </ligand>
</feature>
<feature type="binding site" evidence="16">
    <location>
        <position position="338"/>
    </location>
    <ligand>
        <name>ATP</name>
        <dbReference type="ChEBI" id="CHEBI:30616"/>
    </ligand>
</feature>
<evidence type="ECO:0000256" key="1">
    <source>
        <dbReference type="ARBA" id="ARBA00003314"/>
    </source>
</evidence>
<dbReference type="PROSITE" id="PS00178">
    <property type="entry name" value="AA_TRNA_LIGASE_I"/>
    <property type="match status" value="1"/>
</dbReference>
<dbReference type="GO" id="GO:0004825">
    <property type="term" value="F:methionine-tRNA ligase activity"/>
    <property type="evidence" value="ECO:0007669"/>
    <property type="project" value="UniProtKB-UniRule"/>
</dbReference>
<gene>
    <name evidence="16" type="primary">metG</name>
    <name evidence="18" type="ORF">A11Q_1449</name>
</gene>
<comment type="similarity">
    <text evidence="3 16">Belongs to the class-I aminoacyl-tRNA synthetase family. MetG type 1 subfamily.</text>
</comment>
<feature type="short sequence motif" description="'KMSKS' region" evidence="16">
    <location>
        <begin position="335"/>
        <end position="339"/>
    </location>
</feature>
<evidence type="ECO:0000256" key="14">
    <source>
        <dbReference type="ARBA" id="ARBA00023146"/>
    </source>
</evidence>
<dbReference type="FunFam" id="2.20.28.20:FF:000001">
    <property type="entry name" value="Methionine--tRNA ligase"/>
    <property type="match status" value="1"/>
</dbReference>
<dbReference type="InterPro" id="IPR023458">
    <property type="entry name" value="Met-tRNA_ligase_1"/>
</dbReference>
<feature type="binding site" evidence="16">
    <location>
        <position position="151"/>
    </location>
    <ligand>
        <name>Zn(2+)</name>
        <dbReference type="ChEBI" id="CHEBI:29105"/>
    </ligand>
</feature>
<dbReference type="InterPro" id="IPR012340">
    <property type="entry name" value="NA-bd_OB-fold"/>
</dbReference>
<feature type="binding site" evidence="16">
    <location>
        <position position="164"/>
    </location>
    <ligand>
        <name>Zn(2+)</name>
        <dbReference type="ChEBI" id="CHEBI:29105"/>
    </ligand>
</feature>
<dbReference type="CDD" id="cd02800">
    <property type="entry name" value="tRNA_bind_EcMetRS_like"/>
    <property type="match status" value="1"/>
</dbReference>
<evidence type="ECO:0000256" key="10">
    <source>
        <dbReference type="ARBA" id="ARBA00022833"/>
    </source>
</evidence>
<dbReference type="Gene3D" id="2.40.50.140">
    <property type="entry name" value="Nucleic acid-binding proteins"/>
    <property type="match status" value="1"/>
</dbReference>
<evidence type="ECO:0000259" key="17">
    <source>
        <dbReference type="PROSITE" id="PS50886"/>
    </source>
</evidence>
<dbReference type="RefSeq" id="WP_015470155.1">
    <property type="nucleotide sequence ID" value="NC_020813.1"/>
</dbReference>
<comment type="catalytic activity">
    <reaction evidence="15 16">
        <text>tRNA(Met) + L-methionine + ATP = L-methionyl-tRNA(Met) + AMP + diphosphate</text>
        <dbReference type="Rhea" id="RHEA:13481"/>
        <dbReference type="Rhea" id="RHEA-COMP:9667"/>
        <dbReference type="Rhea" id="RHEA-COMP:9698"/>
        <dbReference type="ChEBI" id="CHEBI:30616"/>
        <dbReference type="ChEBI" id="CHEBI:33019"/>
        <dbReference type="ChEBI" id="CHEBI:57844"/>
        <dbReference type="ChEBI" id="CHEBI:78442"/>
        <dbReference type="ChEBI" id="CHEBI:78530"/>
        <dbReference type="ChEBI" id="CHEBI:456215"/>
        <dbReference type="EC" id="6.1.1.10"/>
    </reaction>
</comment>
<dbReference type="Gene3D" id="1.10.730.10">
    <property type="entry name" value="Isoleucyl-tRNA Synthetase, Domain 1"/>
    <property type="match status" value="1"/>
</dbReference>
<dbReference type="InterPro" id="IPR015413">
    <property type="entry name" value="Methionyl/Leucyl_tRNA_Synth"/>
</dbReference>
<keyword evidence="8 16" id="KW-0479">Metal-binding</keyword>
<dbReference type="FunFam" id="2.40.50.140:FF:000042">
    <property type="entry name" value="Methionine--tRNA ligase"/>
    <property type="match status" value="1"/>
</dbReference>
<dbReference type="eggNOG" id="COG0073">
    <property type="taxonomic scope" value="Bacteria"/>
</dbReference>
<dbReference type="SUPFAM" id="SSF57770">
    <property type="entry name" value="Methionyl-tRNA synthetase (MetRS), Zn-domain"/>
    <property type="match status" value="1"/>
</dbReference>
<comment type="subcellular location">
    <subcellularLocation>
        <location evidence="2 16">Cytoplasm</location>
    </subcellularLocation>
</comment>
<dbReference type="Gene3D" id="2.20.28.20">
    <property type="entry name" value="Methionyl-tRNA synthetase, Zn-domain"/>
    <property type="match status" value="1"/>
</dbReference>
<evidence type="ECO:0000313" key="18">
    <source>
        <dbReference type="EMBL" id="AGH95665.1"/>
    </source>
</evidence>
<dbReference type="KEGG" id="bex:A11Q_1449"/>
<evidence type="ECO:0000256" key="15">
    <source>
        <dbReference type="ARBA" id="ARBA00047364"/>
    </source>
</evidence>
<evidence type="ECO:0000256" key="11">
    <source>
        <dbReference type="ARBA" id="ARBA00022840"/>
    </source>
</evidence>
<dbReference type="eggNOG" id="COG0143">
    <property type="taxonomic scope" value="Bacteria"/>
</dbReference>
<dbReference type="InterPro" id="IPR014758">
    <property type="entry name" value="Met-tRNA_synth"/>
</dbReference>
<evidence type="ECO:0000256" key="9">
    <source>
        <dbReference type="ARBA" id="ARBA00022741"/>
    </source>
</evidence>
<keyword evidence="14 16" id="KW-0030">Aminoacyl-tRNA synthetase</keyword>
<dbReference type="GO" id="GO:0046872">
    <property type="term" value="F:metal ion binding"/>
    <property type="evidence" value="ECO:0007669"/>
    <property type="project" value="UniProtKB-KW"/>
</dbReference>
<dbReference type="GO" id="GO:0006431">
    <property type="term" value="P:methionyl-tRNA aminoacylation"/>
    <property type="evidence" value="ECO:0007669"/>
    <property type="project" value="UniProtKB-UniRule"/>
</dbReference>
<dbReference type="Pfam" id="PF09334">
    <property type="entry name" value="tRNA-synt_1g"/>
    <property type="match status" value="1"/>
</dbReference>
<feature type="short sequence motif" description="'HIGH' region" evidence="16">
    <location>
        <begin position="20"/>
        <end position="30"/>
    </location>
</feature>
<reference evidence="18 19" key="1">
    <citation type="journal article" date="2013" name="ISME J.">
        <title>By their genes ye shall know them: genomic signatures of predatory bacteria.</title>
        <authorList>
            <person name="Pasternak Z."/>
            <person name="Pietrokovski S."/>
            <person name="Rotem O."/>
            <person name="Gophna U."/>
            <person name="Lurie-Weinberger M.N."/>
            <person name="Jurkevitch E."/>
        </authorList>
    </citation>
    <scope>NUCLEOTIDE SEQUENCE [LARGE SCALE GENOMIC DNA]</scope>
    <source>
        <strain evidence="18 19">JSS</strain>
    </source>
</reference>
<dbReference type="Gene3D" id="3.40.50.620">
    <property type="entry name" value="HUPs"/>
    <property type="match status" value="1"/>
</dbReference>
<dbReference type="CDD" id="cd07957">
    <property type="entry name" value="Anticodon_Ia_Met"/>
    <property type="match status" value="1"/>
</dbReference>
<dbReference type="EC" id="6.1.1.10" evidence="16"/>
<dbReference type="InterPro" id="IPR033911">
    <property type="entry name" value="MetRS_core"/>
</dbReference>
<dbReference type="Proteomes" id="UP000012040">
    <property type="component" value="Chromosome"/>
</dbReference>
<organism evidence="18 19">
    <name type="scientific">Pseudobdellovibrio exovorus JSS</name>
    <dbReference type="NCBI Taxonomy" id="1184267"/>
    <lineage>
        <taxon>Bacteria</taxon>
        <taxon>Pseudomonadati</taxon>
        <taxon>Bdellovibrionota</taxon>
        <taxon>Bdellovibrionia</taxon>
        <taxon>Bdellovibrionales</taxon>
        <taxon>Pseudobdellovibrionaceae</taxon>
        <taxon>Pseudobdellovibrio</taxon>
    </lineage>
</organism>
<dbReference type="HOGENOM" id="CLU_009710_7_0_7"/>
<evidence type="ECO:0000256" key="5">
    <source>
        <dbReference type="ARBA" id="ARBA00022490"/>
    </source>
</evidence>
<evidence type="ECO:0000256" key="4">
    <source>
        <dbReference type="ARBA" id="ARBA00011738"/>
    </source>
</evidence>
<sequence>MTTLVKNSTKRQIVMTCALPYANGPIHLGHMIEHIEADIYARFQKMRGHECIFICADDTHGTPIMIKAREQGITPEQLIARSFDDHCKDFSDFNIQFDHYGSTNSDENRQLCELFYERMSAGQHVHKKPIEQLYCEHDKMFLPDRFVKGTCPKCKTTDQYGDSCDSCGATYSPQDLIGPGCSLCGTPPVKKSSDHIFFKLNSFKEYLKEWLPQHTSSEISKKMMEWFNEDLRDWDISRDEPYFGFAIPGEKGKYFYVWVDAPMGYVSSLDQWAKKNNRQLSEFWSADSKTEIYHFIGKDIVYFHTLFWPALLKSAGFKSPTGINVHGHVMVNGEKMSKSKGTFIAARVYLNHLDPQFLRYYYATKINGSIDDMDLNFDDFTSRVNSDLVGKIVNLASRGAQMLSKKMDSTMSTPDEAGLKVLSQIDHHAEQIAKYYDVRDFAKATTLIRECAEITNKYFDEKAPWKTLETDPAGTKQVLTTTLNAFRKIAIFLQPVLPAMAQQVATLLGERSYVWNDHTAMLTNHKVNDYVHLAQRVDPEKIKSMIEEQKQIYAAVEKPKKPATAATSVKGAKAETAAPTEIEFEDFAKIDLRIAQIIEAEEIKEADKLLRLKVELESGNTKQIIAGIKSAYSAEKLLGRKVLICANLKPRKMKFGISEGMVLAAGDGGTDLFVLSADEGAKAGSKVK</sequence>
<dbReference type="NCBIfam" id="TIGR00399">
    <property type="entry name" value="metG_C_term"/>
    <property type="match status" value="1"/>
</dbReference>
<dbReference type="InterPro" id="IPR001412">
    <property type="entry name" value="aa-tRNA-synth_I_CS"/>
</dbReference>
<dbReference type="SUPFAM" id="SSF47323">
    <property type="entry name" value="Anticodon-binding domain of a subclass of class I aminoacyl-tRNA synthetases"/>
    <property type="match status" value="1"/>
</dbReference>
<dbReference type="GO" id="GO:0000049">
    <property type="term" value="F:tRNA binding"/>
    <property type="evidence" value="ECO:0007669"/>
    <property type="project" value="UniProtKB-UniRule"/>
</dbReference>
<evidence type="ECO:0000256" key="2">
    <source>
        <dbReference type="ARBA" id="ARBA00004496"/>
    </source>
</evidence>
<dbReference type="GO" id="GO:0005524">
    <property type="term" value="F:ATP binding"/>
    <property type="evidence" value="ECO:0007669"/>
    <property type="project" value="UniProtKB-UniRule"/>
</dbReference>
<protein>
    <recommendedName>
        <fullName evidence="16">Methionine--tRNA ligase</fullName>
        <ecNumber evidence="16">6.1.1.10</ecNumber>
    </recommendedName>
    <alternativeName>
        <fullName evidence="16">Methionyl-tRNA synthetase</fullName>
        <shortName evidence="16">MetRS</shortName>
    </alternativeName>
</protein>
<dbReference type="SUPFAM" id="SSF52374">
    <property type="entry name" value="Nucleotidylyl transferase"/>
    <property type="match status" value="1"/>
</dbReference>
<keyword evidence="5 16" id="KW-0963">Cytoplasm</keyword>
<keyword evidence="11 16" id="KW-0067">ATP-binding</keyword>
<keyword evidence="6 16" id="KW-0820">tRNA-binding</keyword>
<dbReference type="InterPro" id="IPR014729">
    <property type="entry name" value="Rossmann-like_a/b/a_fold"/>
</dbReference>
<evidence type="ECO:0000256" key="16">
    <source>
        <dbReference type="HAMAP-Rule" id="MF_00098"/>
    </source>
</evidence>
<dbReference type="Pfam" id="PF19303">
    <property type="entry name" value="Anticodon_3"/>
    <property type="match status" value="1"/>
</dbReference>
<dbReference type="OrthoDB" id="5287293at2"/>
<evidence type="ECO:0000256" key="6">
    <source>
        <dbReference type="ARBA" id="ARBA00022555"/>
    </source>
</evidence>
<dbReference type="PROSITE" id="PS50886">
    <property type="entry name" value="TRBD"/>
    <property type="match status" value="1"/>
</dbReference>